<organism evidence="2 3">
    <name type="scientific">Rhizophagus irregularis</name>
    <dbReference type="NCBI Taxonomy" id="588596"/>
    <lineage>
        <taxon>Eukaryota</taxon>
        <taxon>Fungi</taxon>
        <taxon>Fungi incertae sedis</taxon>
        <taxon>Mucoromycota</taxon>
        <taxon>Glomeromycotina</taxon>
        <taxon>Glomeromycetes</taxon>
        <taxon>Glomerales</taxon>
        <taxon>Glomeraceae</taxon>
        <taxon>Rhizophagus</taxon>
    </lineage>
</organism>
<dbReference type="AlphaFoldDB" id="A0A2N0P0D3"/>
<dbReference type="VEuPathDB" id="FungiDB:RhiirA1_473966"/>
<comment type="caution">
    <text evidence="2">The sequence shown here is derived from an EMBL/GenBank/DDBJ whole genome shotgun (WGS) entry which is preliminary data.</text>
</comment>
<dbReference type="EMBL" id="LLXJ01001916">
    <property type="protein sequence ID" value="PKC00276.1"/>
    <property type="molecule type" value="Genomic_DNA"/>
</dbReference>
<evidence type="ECO:0000256" key="1">
    <source>
        <dbReference type="SAM" id="Coils"/>
    </source>
</evidence>
<gene>
    <name evidence="2" type="ORF">RhiirA5_382570</name>
</gene>
<feature type="coiled-coil region" evidence="1">
    <location>
        <begin position="103"/>
        <end position="191"/>
    </location>
</feature>
<keyword evidence="1" id="KW-0175">Coiled coil</keyword>
<dbReference type="VEuPathDB" id="FungiDB:FUN_024791"/>
<protein>
    <submittedName>
        <fullName evidence="2">Uncharacterized protein</fullName>
    </submittedName>
</protein>
<reference evidence="2 3" key="2">
    <citation type="submission" date="2017-09" db="EMBL/GenBank/DDBJ databases">
        <title>Extensive intraspecific genome diversity in a model arbuscular mycorrhizal fungus.</title>
        <authorList>
            <person name="Chen E.C."/>
            <person name="Morin E."/>
            <person name="Beaudet D."/>
            <person name="Noel J."/>
            <person name="Ndikumana S."/>
            <person name="Charron P."/>
            <person name="St-Onge C."/>
            <person name="Giorgi J."/>
            <person name="Grigoriev I.V."/>
            <person name="Roux C."/>
            <person name="Martin F.M."/>
            <person name="Corradi N."/>
        </authorList>
    </citation>
    <scope>NUCLEOTIDE SEQUENCE [LARGE SCALE GENOMIC DNA]</scope>
    <source>
        <strain evidence="2 3">A5</strain>
    </source>
</reference>
<proteinExistence type="predicted"/>
<sequence length="346" mass="41827">MELYTITLMLTRLFLPHCVPKRLLWKNLVWTHKHNYSIYPENKDITRFNIDLRVLDDYPTLKNVVIRMMFEFQHRLWEEMHAKQKEYFEKKEAEKIIQVKKETEKIIQEKKETEKIIQEKNEDEKIIQEKKEAEELMLQEKKKIKESEYEADKLKLLKENVDKVNNLNIQIEKLENEVEKYKKYKQQCILEFIRAQSLQSSTEKTKPLNKILEQLSQDKQFTLFLEKVCEKNDFQYTAVQRCAEDFHQTVSKSFQTYNPCVKIIDARSWTPNEVLLLESIEEIKSELFNIFSKNFYKFLKRNCIFIPHGLSPKMEMIDITVNYNSGQDYLTDERIIRGLEHYQNTK</sequence>
<evidence type="ECO:0000313" key="3">
    <source>
        <dbReference type="Proteomes" id="UP000232722"/>
    </source>
</evidence>
<accession>A0A2N0P0D3</accession>
<reference evidence="2 3" key="1">
    <citation type="submission" date="2016-04" db="EMBL/GenBank/DDBJ databases">
        <title>Genome analyses suggest a sexual origin of heterokaryosis in a supposedly ancient asexual fungus.</title>
        <authorList>
            <person name="Ropars J."/>
            <person name="Sedzielewska K."/>
            <person name="Noel J."/>
            <person name="Charron P."/>
            <person name="Farinelli L."/>
            <person name="Marton T."/>
            <person name="Kruger M."/>
            <person name="Pelin A."/>
            <person name="Brachmann A."/>
            <person name="Corradi N."/>
        </authorList>
    </citation>
    <scope>NUCLEOTIDE SEQUENCE [LARGE SCALE GENOMIC DNA]</scope>
    <source>
        <strain evidence="2 3">A5</strain>
    </source>
</reference>
<name>A0A2N0P0D3_9GLOM</name>
<dbReference type="Proteomes" id="UP000232722">
    <property type="component" value="Unassembled WGS sequence"/>
</dbReference>
<dbReference type="VEuPathDB" id="FungiDB:RhiirFUN_024149"/>
<evidence type="ECO:0000313" key="2">
    <source>
        <dbReference type="EMBL" id="PKC00276.1"/>
    </source>
</evidence>